<dbReference type="InterPro" id="IPR051267">
    <property type="entry name" value="STEAP_metalloreductase"/>
</dbReference>
<dbReference type="Proteomes" id="UP001597295">
    <property type="component" value="Unassembled WGS sequence"/>
</dbReference>
<gene>
    <name evidence="3" type="ORF">ACFSM5_09895</name>
</gene>
<name>A0ABW5DS28_9PROT</name>
<dbReference type="RefSeq" id="WP_379876176.1">
    <property type="nucleotide sequence ID" value="NZ_JBHUIP010000009.1"/>
</dbReference>
<evidence type="ECO:0000256" key="1">
    <source>
        <dbReference type="ARBA" id="ARBA00023002"/>
    </source>
</evidence>
<evidence type="ECO:0000313" key="4">
    <source>
        <dbReference type="Proteomes" id="UP001597295"/>
    </source>
</evidence>
<proteinExistence type="predicted"/>
<dbReference type="SUPFAM" id="SSF51735">
    <property type="entry name" value="NAD(P)-binding Rossmann-fold domains"/>
    <property type="match status" value="1"/>
</dbReference>
<dbReference type="PANTHER" id="PTHR14239:SF10">
    <property type="entry name" value="REDUCTASE"/>
    <property type="match status" value="1"/>
</dbReference>
<reference evidence="4" key="1">
    <citation type="journal article" date="2019" name="Int. J. Syst. Evol. Microbiol.">
        <title>The Global Catalogue of Microorganisms (GCM) 10K type strain sequencing project: providing services to taxonomists for standard genome sequencing and annotation.</title>
        <authorList>
            <consortium name="The Broad Institute Genomics Platform"/>
            <consortium name="The Broad Institute Genome Sequencing Center for Infectious Disease"/>
            <person name="Wu L."/>
            <person name="Ma J."/>
        </authorList>
    </citation>
    <scope>NUCLEOTIDE SEQUENCE [LARGE SCALE GENOMIC DNA]</scope>
    <source>
        <strain evidence="4">CGMCC 1.19062</strain>
    </source>
</reference>
<keyword evidence="4" id="KW-1185">Reference proteome</keyword>
<dbReference type="InterPro" id="IPR036291">
    <property type="entry name" value="NAD(P)-bd_dom_sf"/>
</dbReference>
<keyword evidence="1" id="KW-0560">Oxidoreductase</keyword>
<dbReference type="InterPro" id="IPR028939">
    <property type="entry name" value="P5C_Rdtase_cat_N"/>
</dbReference>
<sequence>MLAETPLTGVETMSIAIIGLGNMGKGLAKRLSGKAELVLAARDEALAKSLAAELGVKSASISDAIATAEIVVLAVPYASALELAKLPALTGKIIVDISNPVKPDFSGLLIGHNTSAAEEIQKLAAGAKVVKAYNTIFAQLFDVSPAATAKVPVFVAGNDEAAVDRVAELVTLSGFAVEKTGGLDAAKLVEPVGMLNIRLGYGLGRGTAIAPTWTAVAA</sequence>
<protein>
    <submittedName>
        <fullName evidence="3">NADPH-dependent F420 reductase</fullName>
    </submittedName>
</protein>
<evidence type="ECO:0000313" key="3">
    <source>
        <dbReference type="EMBL" id="MFD2263199.1"/>
    </source>
</evidence>
<dbReference type="Gene3D" id="3.40.50.720">
    <property type="entry name" value="NAD(P)-binding Rossmann-like Domain"/>
    <property type="match status" value="1"/>
</dbReference>
<accession>A0ABW5DS28</accession>
<dbReference type="PANTHER" id="PTHR14239">
    <property type="entry name" value="DUDULIN-RELATED"/>
    <property type="match status" value="1"/>
</dbReference>
<comment type="caution">
    <text evidence="3">The sequence shown here is derived from an EMBL/GenBank/DDBJ whole genome shotgun (WGS) entry which is preliminary data.</text>
</comment>
<dbReference type="EMBL" id="JBHUIP010000009">
    <property type="protein sequence ID" value="MFD2263199.1"/>
    <property type="molecule type" value="Genomic_DNA"/>
</dbReference>
<feature type="domain" description="Pyrroline-5-carboxylate reductase catalytic N-terminal" evidence="2">
    <location>
        <begin position="15"/>
        <end position="100"/>
    </location>
</feature>
<organism evidence="3 4">
    <name type="scientific">Lacibacterium aquatile</name>
    <dbReference type="NCBI Taxonomy" id="1168082"/>
    <lineage>
        <taxon>Bacteria</taxon>
        <taxon>Pseudomonadati</taxon>
        <taxon>Pseudomonadota</taxon>
        <taxon>Alphaproteobacteria</taxon>
        <taxon>Rhodospirillales</taxon>
        <taxon>Rhodospirillaceae</taxon>
    </lineage>
</organism>
<dbReference type="Pfam" id="PF03807">
    <property type="entry name" value="F420_oxidored"/>
    <property type="match status" value="1"/>
</dbReference>
<evidence type="ECO:0000259" key="2">
    <source>
        <dbReference type="Pfam" id="PF03807"/>
    </source>
</evidence>